<keyword evidence="4" id="KW-0547">Nucleotide-binding</keyword>
<dbReference type="InterPro" id="IPR008271">
    <property type="entry name" value="Ser/Thr_kinase_AS"/>
</dbReference>
<dbReference type="CDD" id="cd14014">
    <property type="entry name" value="STKc_PknB_like"/>
    <property type="match status" value="1"/>
</dbReference>
<proteinExistence type="predicted"/>
<dbReference type="AlphaFoldDB" id="A0A410W6G1"/>
<dbReference type="SMART" id="SM00220">
    <property type="entry name" value="S_TKc"/>
    <property type="match status" value="1"/>
</dbReference>
<keyword evidence="8" id="KW-1185">Reference proteome</keyword>
<evidence type="ECO:0000256" key="6">
    <source>
        <dbReference type="ARBA" id="ARBA00022840"/>
    </source>
</evidence>
<dbReference type="EC" id="2.7.11.1" evidence="1"/>
<dbReference type="PANTHER" id="PTHR43289">
    <property type="entry name" value="MITOGEN-ACTIVATED PROTEIN KINASE KINASE KINASE 20-RELATED"/>
    <property type="match status" value="1"/>
</dbReference>
<sequence>MNSELSVGTVIAGLRIEERLASGGAGTTYRAFNPTIGRDECIKVLKNPGAGEAADCVEEAQKASSTGLPGVVTVYSAGVIDAHQWFSMEYSKLGDLRRALPYVLPENLSARSRHERIVALLSEVAETLDRLHQLSLVHGDIKPGNLLVFPQDGAAPLVKIADFGLSKYSTATRQQAAAPISGTLAYLSPERLNGQDACPESDRYAFACTVFEIFTGTQAFTVPSWNALSIEERITALRKLHASGHMPRASKADASLKRVDRVFLKALAFNPAQRYRSASEFLLALRKGLGIGVSRRKKIGIALAAIAALGIAATAMLRSPQERSPQEHSNQPAFIPQKQAGEQSLPVGLGCPRFDYFKMVGVPGRDNDLLAQHPERFSESVPNNCVFTTSPESLSEANSLSANPEAIVVYVFNSGDAQTTAAKNEALEQLLNSADTTQETQSVVSDNHAAQMLTRYRTGIPGISNDGKKSTACSLSTKDFGLTIVQINYGLDPDNGFLVGDGRSAESQACGAAIQLVQGWMDDTN</sequence>
<keyword evidence="2" id="KW-0723">Serine/threonine-protein kinase</keyword>
<gene>
    <name evidence="7" type="primary">pknJ</name>
    <name evidence="7" type="ORF">CPELA_01660</name>
</gene>
<evidence type="ECO:0000313" key="8">
    <source>
        <dbReference type="Proteomes" id="UP000288929"/>
    </source>
</evidence>
<evidence type="ECO:0000256" key="1">
    <source>
        <dbReference type="ARBA" id="ARBA00012513"/>
    </source>
</evidence>
<dbReference type="InterPro" id="IPR000719">
    <property type="entry name" value="Prot_kinase_dom"/>
</dbReference>
<dbReference type="Gene3D" id="3.30.200.20">
    <property type="entry name" value="Phosphorylase Kinase, domain 1"/>
    <property type="match status" value="1"/>
</dbReference>
<organism evidence="7 8">
    <name type="scientific">Corynebacterium pelargi</name>
    <dbReference type="NCBI Taxonomy" id="1471400"/>
    <lineage>
        <taxon>Bacteria</taxon>
        <taxon>Bacillati</taxon>
        <taxon>Actinomycetota</taxon>
        <taxon>Actinomycetes</taxon>
        <taxon>Mycobacteriales</taxon>
        <taxon>Corynebacteriaceae</taxon>
        <taxon>Corynebacterium</taxon>
    </lineage>
</organism>
<dbReference type="Proteomes" id="UP000288929">
    <property type="component" value="Chromosome"/>
</dbReference>
<dbReference type="PROSITE" id="PS00108">
    <property type="entry name" value="PROTEIN_KINASE_ST"/>
    <property type="match status" value="1"/>
</dbReference>
<evidence type="ECO:0000256" key="4">
    <source>
        <dbReference type="ARBA" id="ARBA00022741"/>
    </source>
</evidence>
<dbReference type="PROSITE" id="PS50011">
    <property type="entry name" value="PROTEIN_KINASE_DOM"/>
    <property type="match status" value="1"/>
</dbReference>
<dbReference type="Gene3D" id="1.10.510.10">
    <property type="entry name" value="Transferase(Phosphotransferase) domain 1"/>
    <property type="match status" value="1"/>
</dbReference>
<dbReference type="GO" id="GO:0004674">
    <property type="term" value="F:protein serine/threonine kinase activity"/>
    <property type="evidence" value="ECO:0007669"/>
    <property type="project" value="UniProtKB-KW"/>
</dbReference>
<evidence type="ECO:0000313" key="7">
    <source>
        <dbReference type="EMBL" id="QAU51631.1"/>
    </source>
</evidence>
<accession>A0A410W6G1</accession>
<keyword evidence="5 7" id="KW-0418">Kinase</keyword>
<dbReference type="SUPFAM" id="SSF56112">
    <property type="entry name" value="Protein kinase-like (PK-like)"/>
    <property type="match status" value="1"/>
</dbReference>
<dbReference type="EMBL" id="CP035299">
    <property type="protein sequence ID" value="QAU51631.1"/>
    <property type="molecule type" value="Genomic_DNA"/>
</dbReference>
<dbReference type="GO" id="GO:0005524">
    <property type="term" value="F:ATP binding"/>
    <property type="evidence" value="ECO:0007669"/>
    <property type="project" value="UniProtKB-KW"/>
</dbReference>
<dbReference type="PANTHER" id="PTHR43289:SF6">
    <property type="entry name" value="SERINE_THREONINE-PROTEIN KINASE NEKL-3"/>
    <property type="match status" value="1"/>
</dbReference>
<evidence type="ECO:0000256" key="5">
    <source>
        <dbReference type="ARBA" id="ARBA00022777"/>
    </source>
</evidence>
<dbReference type="KEGG" id="cpeg:CPELA_01660"/>
<keyword evidence="3 7" id="KW-0808">Transferase</keyword>
<dbReference type="InterPro" id="IPR011009">
    <property type="entry name" value="Kinase-like_dom_sf"/>
</dbReference>
<name>A0A410W6G1_9CORY</name>
<protein>
    <recommendedName>
        <fullName evidence="1">non-specific serine/threonine protein kinase</fullName>
        <ecNumber evidence="1">2.7.11.1</ecNumber>
    </recommendedName>
</protein>
<evidence type="ECO:0000256" key="2">
    <source>
        <dbReference type="ARBA" id="ARBA00022527"/>
    </source>
</evidence>
<evidence type="ECO:0000256" key="3">
    <source>
        <dbReference type="ARBA" id="ARBA00022679"/>
    </source>
</evidence>
<keyword evidence="6" id="KW-0067">ATP-binding</keyword>
<dbReference type="RefSeq" id="WP_164931129.1">
    <property type="nucleotide sequence ID" value="NZ_BMCX01000004.1"/>
</dbReference>
<dbReference type="Pfam" id="PF00069">
    <property type="entry name" value="Pkinase"/>
    <property type="match status" value="1"/>
</dbReference>
<reference evidence="7 8" key="1">
    <citation type="submission" date="2019-01" db="EMBL/GenBank/DDBJ databases">
        <authorList>
            <person name="Ruckert C."/>
            <person name="Busche T."/>
            <person name="Kalinowski J."/>
        </authorList>
    </citation>
    <scope>NUCLEOTIDE SEQUENCE [LARGE SCALE GENOMIC DNA]</scope>
    <source>
        <strain evidence="7 8">136/3</strain>
    </source>
</reference>